<gene>
    <name evidence="1" type="ORF">H2198_001117</name>
</gene>
<sequence>MASSSSANKNQRGKRFLWVNKDLESSQLSRSDGPEAKSILKFVQGNRTISHRRRPTSRTTHDFIAFETGSRREISESTADQPESSNVVLQGRVSLSEAVRSMSTRWRLDVPMNNFTRGSPVDPFASTVVPITKPIFAILQYCKSNIPIGAAGYKLEVLPDGLKPMTDMYQAALQYVFDHIIRFEHIMYPILAAFSRRMQTLNDSAFARTQNPDLYLGLAIQAVRKSLAEHMNDREVLSHIATGVHFLVCSSGLGGRFEESKMHIRAFMKLLPYVNTKSAVGYWELDTVSSLDIMLASAGATAPIIKIPTSDPGALSLTRLTQLRDKLANMQQEELFAVTIITKVLEPENSISRYQARVCLQSYDLLQNPTEDFDLSLGSSLQAISQAEILNSSIVVSLRQILDCLVVAKVVWRASGFATKDDTKWLCQKSRAILHDLLSFVGPKAFHTSAITGQLSEALRLTLIIIMTSVQFRVARIARRKYATQLKAALIPLIDGGWNALPWSTQAQLSDQRRRAAYRERTTEEVRIDLDEFMLWMLLTGHWASTGSPEEMWFAQTAGTVAMQRLGLSGLDLHKVMRRYLYSKTVQEASLRTVADMMAF</sequence>
<proteinExistence type="predicted"/>
<accession>A0ACC3AHW2</accession>
<evidence type="ECO:0000313" key="1">
    <source>
        <dbReference type="EMBL" id="KAJ9662889.1"/>
    </source>
</evidence>
<dbReference type="EMBL" id="JAPDRQ010000012">
    <property type="protein sequence ID" value="KAJ9662889.1"/>
    <property type="molecule type" value="Genomic_DNA"/>
</dbReference>
<comment type="caution">
    <text evidence="1">The sequence shown here is derived from an EMBL/GenBank/DDBJ whole genome shotgun (WGS) entry which is preliminary data.</text>
</comment>
<reference evidence="1" key="1">
    <citation type="submission" date="2022-10" db="EMBL/GenBank/DDBJ databases">
        <title>Culturing micro-colonial fungi from biological soil crusts in the Mojave desert and describing Neophaeococcomyces mojavensis, and introducing the new genera and species Taxawa tesnikishii.</title>
        <authorList>
            <person name="Kurbessoian T."/>
            <person name="Stajich J.E."/>
        </authorList>
    </citation>
    <scope>NUCLEOTIDE SEQUENCE</scope>
    <source>
        <strain evidence="1">JES_112</strain>
    </source>
</reference>
<organism evidence="1 2">
    <name type="scientific">Neophaeococcomyces mojaviensis</name>
    <dbReference type="NCBI Taxonomy" id="3383035"/>
    <lineage>
        <taxon>Eukaryota</taxon>
        <taxon>Fungi</taxon>
        <taxon>Dikarya</taxon>
        <taxon>Ascomycota</taxon>
        <taxon>Pezizomycotina</taxon>
        <taxon>Eurotiomycetes</taxon>
        <taxon>Chaetothyriomycetidae</taxon>
        <taxon>Chaetothyriales</taxon>
        <taxon>Chaetothyriales incertae sedis</taxon>
        <taxon>Neophaeococcomyces</taxon>
    </lineage>
</organism>
<evidence type="ECO:0000313" key="2">
    <source>
        <dbReference type="Proteomes" id="UP001172386"/>
    </source>
</evidence>
<dbReference type="Proteomes" id="UP001172386">
    <property type="component" value="Unassembled WGS sequence"/>
</dbReference>
<keyword evidence="2" id="KW-1185">Reference proteome</keyword>
<protein>
    <submittedName>
        <fullName evidence="1">Uncharacterized protein</fullName>
    </submittedName>
</protein>
<name>A0ACC3AHW2_9EURO</name>